<feature type="transmembrane region" description="Helical" evidence="1">
    <location>
        <begin position="20"/>
        <end position="37"/>
    </location>
</feature>
<accession>A0ABU8YH50</accession>
<dbReference type="Proteomes" id="UP001384579">
    <property type="component" value="Unassembled WGS sequence"/>
</dbReference>
<keyword evidence="1" id="KW-0812">Transmembrane</keyword>
<reference evidence="2 3" key="1">
    <citation type="journal article" date="2020" name="Harmful Algae">
        <title>Molecular and morphological characterization of a novel dihydroanatoxin-a producing Microcoleus species (cyanobacteria) from the Russian River, California, USA.</title>
        <authorList>
            <person name="Conklin K.Y."/>
            <person name="Stancheva R."/>
            <person name="Otten T.G."/>
            <person name="Fadness R."/>
            <person name="Boyer G.L."/>
            <person name="Read B."/>
            <person name="Zhang X."/>
            <person name="Sheath R.G."/>
        </authorList>
    </citation>
    <scope>NUCLEOTIDE SEQUENCE [LARGE SCALE GENOMIC DNA]</scope>
    <source>
        <strain evidence="2 3">PTRS2</strain>
    </source>
</reference>
<evidence type="ECO:0000313" key="3">
    <source>
        <dbReference type="Proteomes" id="UP001384579"/>
    </source>
</evidence>
<proteinExistence type="predicted"/>
<keyword evidence="3" id="KW-1185">Reference proteome</keyword>
<evidence type="ECO:0000256" key="1">
    <source>
        <dbReference type="SAM" id="Phobius"/>
    </source>
</evidence>
<dbReference type="EMBL" id="JBBLXS010000017">
    <property type="protein sequence ID" value="MEK0183701.1"/>
    <property type="molecule type" value="Genomic_DNA"/>
</dbReference>
<keyword evidence="1" id="KW-1133">Transmembrane helix</keyword>
<sequence>MLLTLVNIGGVTTEIHTGSNFILLSFVVLSFAKIAVLTRGRSPIGFHVTPRLCTRSQLAKTTVVKW</sequence>
<evidence type="ECO:0000313" key="2">
    <source>
        <dbReference type="EMBL" id="MEK0183701.1"/>
    </source>
</evidence>
<keyword evidence="1" id="KW-0472">Membrane</keyword>
<comment type="caution">
    <text evidence="2">The sequence shown here is derived from an EMBL/GenBank/DDBJ whole genome shotgun (WGS) entry which is preliminary data.</text>
</comment>
<gene>
    <name evidence="2" type="ORF">WMG39_02435</name>
</gene>
<name>A0ABU8YH50_9CYAN</name>
<protein>
    <submittedName>
        <fullName evidence="2">Uncharacterized protein</fullName>
    </submittedName>
</protein>
<dbReference type="RefSeq" id="WP_340518103.1">
    <property type="nucleotide sequence ID" value="NZ_JBBLXS010000017.1"/>
</dbReference>
<organism evidence="2 3">
    <name type="scientific">Microcoleus anatoxicus PTRS2</name>
    <dbReference type="NCBI Taxonomy" id="2705321"/>
    <lineage>
        <taxon>Bacteria</taxon>
        <taxon>Bacillati</taxon>
        <taxon>Cyanobacteriota</taxon>
        <taxon>Cyanophyceae</taxon>
        <taxon>Oscillatoriophycideae</taxon>
        <taxon>Oscillatoriales</taxon>
        <taxon>Microcoleaceae</taxon>
        <taxon>Microcoleus</taxon>
        <taxon>Microcoleus anatoxicus</taxon>
    </lineage>
</organism>